<feature type="compositionally biased region" description="Low complexity" evidence="1">
    <location>
        <begin position="172"/>
        <end position="187"/>
    </location>
</feature>
<organism evidence="2 3">
    <name type="scientific">Rhipicephalus microplus</name>
    <name type="common">Cattle tick</name>
    <name type="synonym">Boophilus microplus</name>
    <dbReference type="NCBI Taxonomy" id="6941"/>
    <lineage>
        <taxon>Eukaryota</taxon>
        <taxon>Metazoa</taxon>
        <taxon>Ecdysozoa</taxon>
        <taxon>Arthropoda</taxon>
        <taxon>Chelicerata</taxon>
        <taxon>Arachnida</taxon>
        <taxon>Acari</taxon>
        <taxon>Parasitiformes</taxon>
        <taxon>Ixodida</taxon>
        <taxon>Ixodoidea</taxon>
        <taxon>Ixodidae</taxon>
        <taxon>Rhipicephalinae</taxon>
        <taxon>Rhipicephalus</taxon>
        <taxon>Boophilus</taxon>
    </lineage>
</organism>
<keyword evidence="3" id="KW-1185">Reference proteome</keyword>
<reference evidence="2" key="2">
    <citation type="submission" date="2021-09" db="EMBL/GenBank/DDBJ databases">
        <authorList>
            <person name="Jia N."/>
            <person name="Wang J."/>
            <person name="Shi W."/>
            <person name="Du L."/>
            <person name="Sun Y."/>
            <person name="Zhan W."/>
            <person name="Jiang J."/>
            <person name="Wang Q."/>
            <person name="Zhang B."/>
            <person name="Ji P."/>
            <person name="Sakyi L.B."/>
            <person name="Cui X."/>
            <person name="Yuan T."/>
            <person name="Jiang B."/>
            <person name="Yang W."/>
            <person name="Lam T.T.-Y."/>
            <person name="Chang Q."/>
            <person name="Ding S."/>
            <person name="Wang X."/>
            <person name="Zhu J."/>
            <person name="Ruan X."/>
            <person name="Zhao L."/>
            <person name="Wei J."/>
            <person name="Que T."/>
            <person name="Du C."/>
            <person name="Cheng J."/>
            <person name="Dai P."/>
            <person name="Han X."/>
            <person name="Huang E."/>
            <person name="Gao Y."/>
            <person name="Liu J."/>
            <person name="Shao H."/>
            <person name="Ye R."/>
            <person name="Li L."/>
            <person name="Wei W."/>
            <person name="Wang X."/>
            <person name="Wang C."/>
            <person name="Huo Q."/>
            <person name="Li W."/>
            <person name="Guo W."/>
            <person name="Chen H."/>
            <person name="Chen S."/>
            <person name="Zhou L."/>
            <person name="Zhou L."/>
            <person name="Ni X."/>
            <person name="Tian J."/>
            <person name="Zhou Y."/>
            <person name="Sheng Y."/>
            <person name="Liu T."/>
            <person name="Pan Y."/>
            <person name="Xia L."/>
            <person name="Li J."/>
            <person name="Zhao F."/>
            <person name="Cao W."/>
        </authorList>
    </citation>
    <scope>NUCLEOTIDE SEQUENCE</scope>
    <source>
        <strain evidence="2">Rmic-2018</strain>
        <tissue evidence="2">Larvae</tissue>
    </source>
</reference>
<feature type="region of interest" description="Disordered" evidence="1">
    <location>
        <begin position="164"/>
        <end position="187"/>
    </location>
</feature>
<feature type="compositionally biased region" description="Low complexity" evidence="1">
    <location>
        <begin position="1"/>
        <end position="18"/>
    </location>
</feature>
<name>A0A9J6ER00_RHIMP</name>
<accession>A0A9J6ER00</accession>
<evidence type="ECO:0000313" key="2">
    <source>
        <dbReference type="EMBL" id="KAH8036798.1"/>
    </source>
</evidence>
<reference evidence="2" key="1">
    <citation type="journal article" date="2020" name="Cell">
        <title>Large-Scale Comparative Analyses of Tick Genomes Elucidate Their Genetic Diversity and Vector Capacities.</title>
        <authorList>
            <consortium name="Tick Genome and Microbiome Consortium (TIGMIC)"/>
            <person name="Jia N."/>
            <person name="Wang J."/>
            <person name="Shi W."/>
            <person name="Du L."/>
            <person name="Sun Y."/>
            <person name="Zhan W."/>
            <person name="Jiang J.F."/>
            <person name="Wang Q."/>
            <person name="Zhang B."/>
            <person name="Ji P."/>
            <person name="Bell-Sakyi L."/>
            <person name="Cui X.M."/>
            <person name="Yuan T.T."/>
            <person name="Jiang B.G."/>
            <person name="Yang W.F."/>
            <person name="Lam T.T."/>
            <person name="Chang Q.C."/>
            <person name="Ding S.J."/>
            <person name="Wang X.J."/>
            <person name="Zhu J.G."/>
            <person name="Ruan X.D."/>
            <person name="Zhao L."/>
            <person name="Wei J.T."/>
            <person name="Ye R.Z."/>
            <person name="Que T.C."/>
            <person name="Du C.H."/>
            <person name="Zhou Y.H."/>
            <person name="Cheng J.X."/>
            <person name="Dai P.F."/>
            <person name="Guo W.B."/>
            <person name="Han X.H."/>
            <person name="Huang E.J."/>
            <person name="Li L.F."/>
            <person name="Wei W."/>
            <person name="Gao Y.C."/>
            <person name="Liu J.Z."/>
            <person name="Shao H.Z."/>
            <person name="Wang X."/>
            <person name="Wang C.C."/>
            <person name="Yang T.C."/>
            <person name="Huo Q.B."/>
            <person name="Li W."/>
            <person name="Chen H.Y."/>
            <person name="Chen S.E."/>
            <person name="Zhou L.G."/>
            <person name="Ni X.B."/>
            <person name="Tian J.H."/>
            <person name="Sheng Y."/>
            <person name="Liu T."/>
            <person name="Pan Y.S."/>
            <person name="Xia L.Y."/>
            <person name="Li J."/>
            <person name="Zhao F."/>
            <person name="Cao W.C."/>
        </authorList>
    </citation>
    <scope>NUCLEOTIDE SEQUENCE</scope>
    <source>
        <strain evidence="2">Rmic-2018</strain>
    </source>
</reference>
<dbReference type="Proteomes" id="UP000821866">
    <property type="component" value="Chromosome 10"/>
</dbReference>
<gene>
    <name evidence="2" type="ORF">HPB51_005803</name>
</gene>
<proteinExistence type="predicted"/>
<dbReference type="AlphaFoldDB" id="A0A9J6ER00"/>
<comment type="caution">
    <text evidence="2">The sequence shown here is derived from an EMBL/GenBank/DDBJ whole genome shotgun (WGS) entry which is preliminary data.</text>
</comment>
<evidence type="ECO:0000256" key="1">
    <source>
        <dbReference type="SAM" id="MobiDB-lite"/>
    </source>
</evidence>
<protein>
    <submittedName>
        <fullName evidence="2">Uncharacterized protein</fullName>
    </submittedName>
</protein>
<feature type="region of interest" description="Disordered" evidence="1">
    <location>
        <begin position="1"/>
        <end position="47"/>
    </location>
</feature>
<evidence type="ECO:0000313" key="3">
    <source>
        <dbReference type="Proteomes" id="UP000821866"/>
    </source>
</evidence>
<sequence>MTSTASTIESAATDAADTNEYPVDPDDSSWFTATRRHKPNTTTNSAPELLPAENLVTTQPPPLPLGDFKVIFWSRGGLCLSEWAHHVFARATCMTAGLPGETVNKLRFRTQAERNIATESPPDETTPTKLQAVCAVNLGSHRYEMQAHVAAPDNYCKGVNTGLRRILHPPNSSRTSTHPTPKSSTPK</sequence>
<dbReference type="EMBL" id="JABSTU010000002">
    <property type="protein sequence ID" value="KAH8036798.1"/>
    <property type="molecule type" value="Genomic_DNA"/>
</dbReference>